<dbReference type="GO" id="GO:0019748">
    <property type="term" value="P:secondary metabolic process"/>
    <property type="evidence" value="ECO:0007669"/>
    <property type="project" value="TreeGrafter"/>
</dbReference>
<dbReference type="InterPro" id="IPR000873">
    <property type="entry name" value="AMP-dep_synth/lig_dom"/>
</dbReference>
<feature type="domain" description="AMP-dependent synthetase/ligase" evidence="2">
    <location>
        <begin position="32"/>
        <end position="400"/>
    </location>
</feature>
<name>A0A2B7XFN0_POLH7</name>
<dbReference type="EMBL" id="PDNA01000146">
    <property type="protein sequence ID" value="PGH10484.1"/>
    <property type="molecule type" value="Genomic_DNA"/>
</dbReference>
<dbReference type="InterPro" id="IPR042099">
    <property type="entry name" value="ANL_N_sf"/>
</dbReference>
<keyword evidence="5" id="KW-1185">Reference proteome</keyword>
<dbReference type="Proteomes" id="UP000224634">
    <property type="component" value="Unassembled WGS sequence"/>
</dbReference>
<feature type="domain" description="AMP-binding enzyme C-terminal" evidence="3">
    <location>
        <begin position="451"/>
        <end position="534"/>
    </location>
</feature>
<dbReference type="OrthoDB" id="1898221at2759"/>
<protein>
    <recommendedName>
        <fullName evidence="6">AMP-dependent synthetase/ligase domain-containing protein</fullName>
    </recommendedName>
</protein>
<keyword evidence="1" id="KW-1133">Transmembrane helix</keyword>
<dbReference type="Pfam" id="PF00501">
    <property type="entry name" value="AMP-binding"/>
    <property type="match status" value="1"/>
</dbReference>
<dbReference type="InterPro" id="IPR025110">
    <property type="entry name" value="AMP-bd_C"/>
</dbReference>
<dbReference type="SUPFAM" id="SSF56801">
    <property type="entry name" value="Acetyl-CoA synthetase-like"/>
    <property type="match status" value="1"/>
</dbReference>
<accession>A0A2B7XFN0</accession>
<dbReference type="InterPro" id="IPR045851">
    <property type="entry name" value="AMP-bd_C_sf"/>
</dbReference>
<dbReference type="AlphaFoldDB" id="A0A2B7XFN0"/>
<dbReference type="Gene3D" id="3.40.50.12780">
    <property type="entry name" value="N-terminal domain of ligase-like"/>
    <property type="match status" value="1"/>
</dbReference>
<proteinExistence type="predicted"/>
<dbReference type="GO" id="GO:0016405">
    <property type="term" value="F:CoA-ligase activity"/>
    <property type="evidence" value="ECO:0007669"/>
    <property type="project" value="TreeGrafter"/>
</dbReference>
<evidence type="ECO:0000313" key="4">
    <source>
        <dbReference type="EMBL" id="PGH10484.1"/>
    </source>
</evidence>
<evidence type="ECO:0000259" key="3">
    <source>
        <dbReference type="Pfam" id="PF13193"/>
    </source>
</evidence>
<dbReference type="PROSITE" id="PS00455">
    <property type="entry name" value="AMP_BINDING"/>
    <property type="match status" value="1"/>
</dbReference>
<dbReference type="InterPro" id="IPR020845">
    <property type="entry name" value="AMP-binding_CS"/>
</dbReference>
<keyword evidence="1" id="KW-0812">Transmembrane</keyword>
<dbReference type="Pfam" id="PF13193">
    <property type="entry name" value="AMP-binding_C"/>
    <property type="match status" value="1"/>
</dbReference>
<dbReference type="Gene3D" id="3.30.300.30">
    <property type="match status" value="1"/>
</dbReference>
<dbReference type="PANTHER" id="PTHR24096:SF295">
    <property type="entry name" value="ACETYL-COA SYNTHETASE-LIKE PROTEIN"/>
    <property type="match status" value="1"/>
</dbReference>
<evidence type="ECO:0000259" key="2">
    <source>
        <dbReference type="Pfam" id="PF00501"/>
    </source>
</evidence>
<feature type="transmembrane region" description="Helical" evidence="1">
    <location>
        <begin position="245"/>
        <end position="264"/>
    </location>
</feature>
<dbReference type="PANTHER" id="PTHR24096">
    <property type="entry name" value="LONG-CHAIN-FATTY-ACID--COA LIGASE"/>
    <property type="match status" value="1"/>
</dbReference>
<organism evidence="4 5">
    <name type="scientific">Polytolypa hystricis (strain UAMH7299)</name>
    <dbReference type="NCBI Taxonomy" id="1447883"/>
    <lineage>
        <taxon>Eukaryota</taxon>
        <taxon>Fungi</taxon>
        <taxon>Dikarya</taxon>
        <taxon>Ascomycota</taxon>
        <taxon>Pezizomycotina</taxon>
        <taxon>Eurotiomycetes</taxon>
        <taxon>Eurotiomycetidae</taxon>
        <taxon>Onygenales</taxon>
        <taxon>Onygenales incertae sedis</taxon>
        <taxon>Polytolypa</taxon>
    </lineage>
</organism>
<sequence length="559" mass="62025">MQVYKSHYAPPVIPTDISYPQLLLRHNPDDVEPEKVIFEDFEGPFKSITYGGIRTSAALGAAGLRAVLGVQEGDVVAVLGTNSVDYAILGNAIMWAGATMCAVNPIATAHELVHYLAVATAKVIFAEADGIARVEKALEMSPGLKVKPIVALLGHSTPETARYTTFPRDVLDEKRTPLPPFDLSNRDSRNVPAVICFSSGTSGKPKGVFLSHYNVVAYQLCMRCTEPFLYNAFQREIFYAPFSHIYGIIAAMTLAPFYGHYVVLMRRYQFEKYIERCSKIRATVLRLIPATAVSMVKDPFVRGLDLKSVDTVMCAGAPLQAHVVQQMKEMMGRTDIVQGYGLSETSVTFLRGYWSVKKAGSVGLLSTGVSARIVDDDHNDVPHGEQGEILVQSPYTFMGYKDNPEETASSFKDGWFLTGDVGRMDDDGFMWLTDRKKELIKYKGNQVPPAELEDVLLSHPNVKEAAVCGVWDEVQQTELPMGYISLREKASSATEVQKQLQEVKEFVDSRVSPHKKLRGGLHYLEEFPKNHNGKLVRRLLPAKVEEDKKAAQKAQRAKL</sequence>
<evidence type="ECO:0008006" key="6">
    <source>
        <dbReference type="Google" id="ProtNLM"/>
    </source>
</evidence>
<evidence type="ECO:0000256" key="1">
    <source>
        <dbReference type="SAM" id="Phobius"/>
    </source>
</evidence>
<reference evidence="4 5" key="1">
    <citation type="submission" date="2017-10" db="EMBL/GenBank/DDBJ databases">
        <title>Comparative genomics in systemic dimorphic fungi from Ajellomycetaceae.</title>
        <authorList>
            <person name="Munoz J.F."/>
            <person name="Mcewen J.G."/>
            <person name="Clay O.K."/>
            <person name="Cuomo C.A."/>
        </authorList>
    </citation>
    <scope>NUCLEOTIDE SEQUENCE [LARGE SCALE GENOMIC DNA]</scope>
    <source>
        <strain evidence="4 5">UAMH7299</strain>
    </source>
</reference>
<evidence type="ECO:0000313" key="5">
    <source>
        <dbReference type="Proteomes" id="UP000224634"/>
    </source>
</evidence>
<dbReference type="STRING" id="1447883.A0A2B7XFN0"/>
<keyword evidence="1" id="KW-0472">Membrane</keyword>
<gene>
    <name evidence="4" type="ORF">AJ80_07527</name>
</gene>
<comment type="caution">
    <text evidence="4">The sequence shown here is derived from an EMBL/GenBank/DDBJ whole genome shotgun (WGS) entry which is preliminary data.</text>
</comment>